<reference evidence="1" key="1">
    <citation type="journal article" date="2014" name="Front. Microbiol.">
        <title>High frequency of phylogenetically diverse reductive dehalogenase-homologous genes in deep subseafloor sedimentary metagenomes.</title>
        <authorList>
            <person name="Kawai M."/>
            <person name="Futagami T."/>
            <person name="Toyoda A."/>
            <person name="Takaki Y."/>
            <person name="Nishi S."/>
            <person name="Hori S."/>
            <person name="Arai W."/>
            <person name="Tsubouchi T."/>
            <person name="Morono Y."/>
            <person name="Uchiyama I."/>
            <person name="Ito T."/>
            <person name="Fujiyama A."/>
            <person name="Inagaki F."/>
            <person name="Takami H."/>
        </authorList>
    </citation>
    <scope>NUCLEOTIDE SEQUENCE</scope>
    <source>
        <strain evidence="1">Expedition CK06-06</strain>
    </source>
</reference>
<evidence type="ECO:0000313" key="1">
    <source>
        <dbReference type="EMBL" id="GAI86781.1"/>
    </source>
</evidence>
<sequence>MVTKTVVKKPQRKYIDLMVKCPRCGKVQHFYVYSLDEKEWFKCNGFLEPVTPIAKDQFPFDFVANKGGDRTDCCYGVFELLVELLIELSRYSYLRDLDAVRVNVS</sequence>
<comment type="caution">
    <text evidence="1">The sequence shown here is derived from an EMBL/GenBank/DDBJ whole genome shotgun (WGS) entry which is preliminary data.</text>
</comment>
<proteinExistence type="predicted"/>
<gene>
    <name evidence="1" type="ORF">S12H4_17749</name>
</gene>
<dbReference type="EMBL" id="BARW01008707">
    <property type="protein sequence ID" value="GAI86781.1"/>
    <property type="molecule type" value="Genomic_DNA"/>
</dbReference>
<organism evidence="1">
    <name type="scientific">marine sediment metagenome</name>
    <dbReference type="NCBI Taxonomy" id="412755"/>
    <lineage>
        <taxon>unclassified sequences</taxon>
        <taxon>metagenomes</taxon>
        <taxon>ecological metagenomes</taxon>
    </lineage>
</organism>
<accession>X1T5W2</accession>
<dbReference type="AlphaFoldDB" id="X1T5W2"/>
<name>X1T5W2_9ZZZZ</name>
<protein>
    <submittedName>
        <fullName evidence="1">Uncharacterized protein</fullName>
    </submittedName>
</protein>